<feature type="transmembrane region" description="Helical" evidence="7">
    <location>
        <begin position="82"/>
        <end position="100"/>
    </location>
</feature>
<evidence type="ECO:0000256" key="5">
    <source>
        <dbReference type="ARBA" id="ARBA00022989"/>
    </source>
</evidence>
<evidence type="ECO:0000313" key="8">
    <source>
        <dbReference type="EMBL" id="NOU50445.1"/>
    </source>
</evidence>
<feature type="transmembrane region" description="Helical" evidence="7">
    <location>
        <begin position="12"/>
        <end position="35"/>
    </location>
</feature>
<evidence type="ECO:0000256" key="3">
    <source>
        <dbReference type="ARBA" id="ARBA00022475"/>
    </source>
</evidence>
<dbReference type="InterPro" id="IPR032808">
    <property type="entry name" value="DoxX"/>
</dbReference>
<proteinExistence type="inferred from homology"/>
<dbReference type="InterPro" id="IPR051907">
    <property type="entry name" value="DoxX-like_oxidoreductase"/>
</dbReference>
<dbReference type="AlphaFoldDB" id="A0A849VBQ1"/>
<evidence type="ECO:0000256" key="1">
    <source>
        <dbReference type="ARBA" id="ARBA00004651"/>
    </source>
</evidence>
<comment type="similarity">
    <text evidence="2">Belongs to the DoxX family.</text>
</comment>
<name>A0A849VBQ1_9GAMM</name>
<dbReference type="PANTHER" id="PTHR33452">
    <property type="entry name" value="OXIDOREDUCTASE CATD-RELATED"/>
    <property type="match status" value="1"/>
</dbReference>
<evidence type="ECO:0000313" key="9">
    <source>
        <dbReference type="Proteomes" id="UP000586305"/>
    </source>
</evidence>
<dbReference type="GO" id="GO:0005886">
    <property type="term" value="C:plasma membrane"/>
    <property type="evidence" value="ECO:0007669"/>
    <property type="project" value="UniProtKB-SubCell"/>
</dbReference>
<reference evidence="8 9" key="1">
    <citation type="submission" date="2020-04" db="EMBL/GenBank/DDBJ databases">
        <title>Pseudoalteromonas caenipelagi sp. nov., isolated from a tidal flat.</title>
        <authorList>
            <person name="Park S."/>
            <person name="Yoon J.-H."/>
        </authorList>
    </citation>
    <scope>NUCLEOTIDE SEQUENCE [LARGE SCALE GENOMIC DNA]</scope>
    <source>
        <strain evidence="8 9">JBTF-M23</strain>
    </source>
</reference>
<evidence type="ECO:0000256" key="4">
    <source>
        <dbReference type="ARBA" id="ARBA00022692"/>
    </source>
</evidence>
<feature type="transmembrane region" description="Helical" evidence="7">
    <location>
        <begin position="56"/>
        <end position="76"/>
    </location>
</feature>
<keyword evidence="6 7" id="KW-0472">Membrane</keyword>
<keyword evidence="9" id="KW-1185">Reference proteome</keyword>
<gene>
    <name evidence="8" type="ORF">HG263_07800</name>
</gene>
<comment type="caution">
    <text evidence="8">The sequence shown here is derived from an EMBL/GenBank/DDBJ whole genome shotgun (WGS) entry which is preliminary data.</text>
</comment>
<accession>A0A849VBQ1</accession>
<evidence type="ECO:0000256" key="2">
    <source>
        <dbReference type="ARBA" id="ARBA00006679"/>
    </source>
</evidence>
<dbReference type="RefSeq" id="WP_171625508.1">
    <property type="nucleotide sequence ID" value="NZ_JABBPG010000002.1"/>
</dbReference>
<evidence type="ECO:0000256" key="7">
    <source>
        <dbReference type="SAM" id="Phobius"/>
    </source>
</evidence>
<sequence length="146" mass="15520">MNIINPLVNNTLFANASVLLARFGLSAIFILAGLNKIQYFDGNAQYMASAGLPSELLPLVIAFELIGGLFILTGLLSRVTALAFAGFSVVSAVLFHANLADPMQFIMFFKNIAIAGGFLMLAAHGAGQWSIDQVLGNKVSTRKQTA</sequence>
<dbReference type="Pfam" id="PF07681">
    <property type="entry name" value="DoxX"/>
    <property type="match status" value="1"/>
</dbReference>
<keyword evidence="4 7" id="KW-0812">Transmembrane</keyword>
<keyword evidence="3" id="KW-1003">Cell membrane</keyword>
<organism evidence="8 9">
    <name type="scientific">Pseudoalteromonas caenipelagi</name>
    <dbReference type="NCBI Taxonomy" id="2726988"/>
    <lineage>
        <taxon>Bacteria</taxon>
        <taxon>Pseudomonadati</taxon>
        <taxon>Pseudomonadota</taxon>
        <taxon>Gammaproteobacteria</taxon>
        <taxon>Alteromonadales</taxon>
        <taxon>Pseudoalteromonadaceae</taxon>
        <taxon>Pseudoalteromonas</taxon>
    </lineage>
</organism>
<feature type="transmembrane region" description="Helical" evidence="7">
    <location>
        <begin position="112"/>
        <end position="131"/>
    </location>
</feature>
<protein>
    <submittedName>
        <fullName evidence="8">DoxX family protein</fullName>
    </submittedName>
</protein>
<keyword evidence="5 7" id="KW-1133">Transmembrane helix</keyword>
<dbReference type="EMBL" id="JABBPG010000002">
    <property type="protein sequence ID" value="NOU50445.1"/>
    <property type="molecule type" value="Genomic_DNA"/>
</dbReference>
<comment type="subcellular location">
    <subcellularLocation>
        <location evidence="1">Cell membrane</location>
        <topology evidence="1">Multi-pass membrane protein</topology>
    </subcellularLocation>
</comment>
<evidence type="ECO:0000256" key="6">
    <source>
        <dbReference type="ARBA" id="ARBA00023136"/>
    </source>
</evidence>
<dbReference type="Proteomes" id="UP000586305">
    <property type="component" value="Unassembled WGS sequence"/>
</dbReference>
<dbReference type="PANTHER" id="PTHR33452:SF1">
    <property type="entry name" value="INNER MEMBRANE PROTEIN YPHA-RELATED"/>
    <property type="match status" value="1"/>
</dbReference>